<evidence type="ECO:0000259" key="3">
    <source>
        <dbReference type="Pfam" id="PF13751"/>
    </source>
</evidence>
<gene>
    <name evidence="4" type="ORF">PGH26_12775</name>
</gene>
<dbReference type="Pfam" id="PF13751">
    <property type="entry name" value="DDE_Tnp_1_6"/>
    <property type="match status" value="1"/>
</dbReference>
<dbReference type="NCBIfam" id="NF033551">
    <property type="entry name" value="transpos_IS1182"/>
    <property type="match status" value="1"/>
</dbReference>
<dbReference type="EMBL" id="CP116341">
    <property type="protein sequence ID" value="WOV83740.1"/>
    <property type="molecule type" value="Genomic_DNA"/>
</dbReference>
<feature type="region of interest" description="Disordered" evidence="1">
    <location>
        <begin position="213"/>
        <end position="234"/>
    </location>
</feature>
<organism evidence="4 5">
    <name type="scientific">Sporosarcina jeotgali</name>
    <dbReference type="NCBI Taxonomy" id="3020056"/>
    <lineage>
        <taxon>Bacteria</taxon>
        <taxon>Bacillati</taxon>
        <taxon>Bacillota</taxon>
        <taxon>Bacilli</taxon>
        <taxon>Bacillales</taxon>
        <taxon>Caryophanaceae</taxon>
        <taxon>Sporosarcina</taxon>
    </lineage>
</organism>
<feature type="domain" description="Transposase InsH N-terminal" evidence="2">
    <location>
        <begin position="16"/>
        <end position="104"/>
    </location>
</feature>
<sequence length="595" mass="70002">MFKEYNMNQLILPLDMEMKLQKDDIAYAVNELVESIPGEAFTGFLRETGCPAYHPRMMMKILLCAYTQSVFSGRKIEGLLKDSVRMMWLAQGYEPTYRTINRFRVHPEVKELLRQCFVQFRCRLVEEKQIEEEAIFIDGTKLEANANKYTFVWRKAVERYSASLVEKSNQMYEELLEKNIIPEIERESSDELTTNELSNILNKLEDTVQTYDEKIEESDDTEVRKELRSQRKEPKQYRKKFQDFLQRKEKYRIDMAIFGDRNSYSKTDHDATFMRMKEDHMSNGQLKAGYNVQVATEGQYALAYDIYPNPTDTRTLIPFLNLIEKDYFELPEYIVADAGYGSEQNYGDILENRKRTPLITYNQYRKEKTKKYKEDPFNTMNWAYDEEADSYTCPNGRRLGFSHFSKRTDKYGFTREYKAYECDDCSDCPLRSLCTKAQEGNNRKLYINEKWEMHKTIIRAKLSEEKTGSLYGQRKIDVEPVFGFLKANLAFTRFSVRGNDKVKNELGFAFMAVNLRKYTAINNIQASENGKNTRKKASAHQKSVNTRFFCFNLTGCVPASFLLRKNGERAYRKSGCLFRLWNDVENDSAFCWKFV</sequence>
<feature type="compositionally biased region" description="Basic and acidic residues" evidence="1">
    <location>
        <begin position="221"/>
        <end position="234"/>
    </location>
</feature>
<name>A0ABZ0KTJ1_9BACL</name>
<evidence type="ECO:0000256" key="1">
    <source>
        <dbReference type="SAM" id="MobiDB-lite"/>
    </source>
</evidence>
<dbReference type="Pfam" id="PF05598">
    <property type="entry name" value="DUF772"/>
    <property type="match status" value="1"/>
</dbReference>
<dbReference type="InterPro" id="IPR025668">
    <property type="entry name" value="Tnp_DDE_dom"/>
</dbReference>
<dbReference type="InterPro" id="IPR008490">
    <property type="entry name" value="Transposase_InsH_N"/>
</dbReference>
<dbReference type="PANTHER" id="PTHR33408:SF2">
    <property type="entry name" value="TRANSPOSASE DDE DOMAIN-CONTAINING PROTEIN"/>
    <property type="match status" value="1"/>
</dbReference>
<evidence type="ECO:0000313" key="4">
    <source>
        <dbReference type="EMBL" id="WOV83740.1"/>
    </source>
</evidence>
<dbReference type="Proteomes" id="UP001303532">
    <property type="component" value="Chromosome"/>
</dbReference>
<proteinExistence type="predicted"/>
<accession>A0ABZ0KTJ1</accession>
<evidence type="ECO:0000259" key="2">
    <source>
        <dbReference type="Pfam" id="PF05598"/>
    </source>
</evidence>
<reference evidence="4 5" key="1">
    <citation type="submission" date="2023-01" db="EMBL/GenBank/DDBJ databases">
        <title>Sporosarcina sp. nov., isolated from Korean tranditional fermented seafood 'Jeotgal'.</title>
        <authorList>
            <person name="Yang A.-I."/>
        </authorList>
    </citation>
    <scope>NUCLEOTIDE SEQUENCE [LARGE SCALE GENOMIC DNA]</scope>
    <source>
        <strain evidence="4 5">B2O-1</strain>
    </source>
</reference>
<keyword evidence="5" id="KW-1185">Reference proteome</keyword>
<protein>
    <submittedName>
        <fullName evidence="4">IS1182 family transposase</fullName>
    </submittedName>
</protein>
<dbReference type="PANTHER" id="PTHR33408">
    <property type="entry name" value="TRANSPOSASE"/>
    <property type="match status" value="1"/>
</dbReference>
<feature type="domain" description="Transposase DDE" evidence="3">
    <location>
        <begin position="392"/>
        <end position="518"/>
    </location>
</feature>
<dbReference type="InterPro" id="IPR047629">
    <property type="entry name" value="IS1182_transpos"/>
</dbReference>
<evidence type="ECO:0000313" key="5">
    <source>
        <dbReference type="Proteomes" id="UP001303532"/>
    </source>
</evidence>
<dbReference type="RefSeq" id="WP_323691428.1">
    <property type="nucleotide sequence ID" value="NZ_CP116341.1"/>
</dbReference>